<comment type="catalytic activity">
    <reaction evidence="8">
        <text>L-glutamine + H2O = L-glutamate + NH4(+)</text>
        <dbReference type="Rhea" id="RHEA:15889"/>
        <dbReference type="ChEBI" id="CHEBI:15377"/>
        <dbReference type="ChEBI" id="CHEBI:28938"/>
        <dbReference type="ChEBI" id="CHEBI:29985"/>
        <dbReference type="ChEBI" id="CHEBI:58359"/>
        <dbReference type="EC" id="3.5.1.2"/>
    </reaction>
</comment>
<dbReference type="PROSITE" id="PS51273">
    <property type="entry name" value="GATASE_TYPE_1"/>
    <property type="match status" value="1"/>
</dbReference>
<comment type="catalytic activity">
    <reaction evidence="8">
        <text>N(2)-formyl-N(1)-(5-phospho-beta-D-ribosyl)glycinamide + L-glutamine + ATP + H2O = 2-formamido-N(1)-(5-O-phospho-beta-D-ribosyl)acetamidine + L-glutamate + ADP + phosphate + H(+)</text>
        <dbReference type="Rhea" id="RHEA:17129"/>
        <dbReference type="ChEBI" id="CHEBI:15377"/>
        <dbReference type="ChEBI" id="CHEBI:15378"/>
        <dbReference type="ChEBI" id="CHEBI:29985"/>
        <dbReference type="ChEBI" id="CHEBI:30616"/>
        <dbReference type="ChEBI" id="CHEBI:43474"/>
        <dbReference type="ChEBI" id="CHEBI:58359"/>
        <dbReference type="ChEBI" id="CHEBI:147286"/>
        <dbReference type="ChEBI" id="CHEBI:147287"/>
        <dbReference type="ChEBI" id="CHEBI:456216"/>
        <dbReference type="EC" id="6.3.5.3"/>
    </reaction>
</comment>
<dbReference type="EC" id="6.3.5.3" evidence="8"/>
<evidence type="ECO:0000313" key="9">
    <source>
        <dbReference type="EMBL" id="GAA4543280.1"/>
    </source>
</evidence>
<dbReference type="EMBL" id="BAABGT010000027">
    <property type="protein sequence ID" value="GAA4543280.1"/>
    <property type="molecule type" value="Genomic_DNA"/>
</dbReference>
<comment type="subcellular location">
    <subcellularLocation>
        <location evidence="8">Cytoplasm</location>
    </subcellularLocation>
</comment>
<dbReference type="RefSeq" id="WP_345414959.1">
    <property type="nucleotide sequence ID" value="NZ_BAABGT010000027.1"/>
</dbReference>
<protein>
    <recommendedName>
        <fullName evidence="8">Phosphoribosylformylglycinamidine synthase subunit PurQ</fullName>
        <shortName evidence="8">FGAM synthase</shortName>
        <ecNumber evidence="8">6.3.5.3</ecNumber>
    </recommendedName>
    <alternativeName>
        <fullName evidence="8">Formylglycinamide ribonucleotide amidotransferase subunit I</fullName>
        <shortName evidence="8">FGAR amidotransferase I</shortName>
        <shortName evidence="8">FGAR-AT I</shortName>
    </alternativeName>
    <alternativeName>
        <fullName evidence="8">Glutaminase PurQ</fullName>
        <ecNumber evidence="8">3.5.1.2</ecNumber>
    </alternativeName>
    <alternativeName>
        <fullName evidence="8">Phosphoribosylformylglycinamidine synthase subunit I</fullName>
    </alternativeName>
</protein>
<dbReference type="Gene3D" id="3.40.50.880">
    <property type="match status" value="1"/>
</dbReference>
<keyword evidence="3 8" id="KW-0547">Nucleotide-binding</keyword>
<keyword evidence="6 8" id="KW-0067">ATP-binding</keyword>
<dbReference type="PIRSF" id="PIRSF001586">
    <property type="entry name" value="FGAM_synth_I"/>
    <property type="match status" value="1"/>
</dbReference>
<evidence type="ECO:0000256" key="2">
    <source>
        <dbReference type="ARBA" id="ARBA00022598"/>
    </source>
</evidence>
<comment type="pathway">
    <text evidence="8">Purine metabolism; IMP biosynthesis via de novo pathway; 5-amino-1-(5-phospho-D-ribosyl)imidazole from N(2)-formyl-N(1)-(5-phospho-D-ribosyl)glycinamide: step 1/2.</text>
</comment>
<dbReference type="SUPFAM" id="SSF52317">
    <property type="entry name" value="Class I glutamine amidotransferase-like"/>
    <property type="match status" value="1"/>
</dbReference>
<dbReference type="SMART" id="SM01211">
    <property type="entry name" value="GATase_5"/>
    <property type="match status" value="1"/>
</dbReference>
<dbReference type="PANTHER" id="PTHR47552">
    <property type="entry name" value="PHOSPHORIBOSYLFORMYLGLYCINAMIDINE SYNTHASE SUBUNIT PURQ"/>
    <property type="match status" value="1"/>
</dbReference>
<dbReference type="NCBIfam" id="TIGR01737">
    <property type="entry name" value="FGAM_synth_I"/>
    <property type="match status" value="1"/>
</dbReference>
<dbReference type="Pfam" id="PF13507">
    <property type="entry name" value="GATase_5"/>
    <property type="match status" value="1"/>
</dbReference>
<dbReference type="EC" id="3.5.1.2" evidence="8"/>
<comment type="function">
    <text evidence="8">Part of the phosphoribosylformylglycinamidine synthase complex involved in the purines biosynthetic pathway. Catalyzes the ATP-dependent conversion of formylglycinamide ribonucleotide (FGAR) and glutamine to yield formylglycinamidine ribonucleotide (FGAM) and glutamate. The FGAM synthase complex is composed of three subunits. PurQ produces an ammonia molecule by converting glutamine to glutamate. PurL transfers the ammonia molecule to FGAR to form FGAM in an ATP-dependent manner. PurS interacts with PurQ and PurL and is thought to assist in the transfer of the ammonia molecule from PurQ to PurL.</text>
</comment>
<keyword evidence="1 8" id="KW-0963">Cytoplasm</keyword>
<organism evidence="9 10">
    <name type="scientific">Pseudonocardia xishanensis</name>
    <dbReference type="NCBI Taxonomy" id="630995"/>
    <lineage>
        <taxon>Bacteria</taxon>
        <taxon>Bacillati</taxon>
        <taxon>Actinomycetota</taxon>
        <taxon>Actinomycetes</taxon>
        <taxon>Pseudonocardiales</taxon>
        <taxon>Pseudonocardiaceae</taxon>
        <taxon>Pseudonocardia</taxon>
    </lineage>
</organism>
<gene>
    <name evidence="8 9" type="primary">purQ</name>
    <name evidence="9" type="ORF">GCM10023175_19750</name>
</gene>
<dbReference type="InterPro" id="IPR029062">
    <property type="entry name" value="Class_I_gatase-like"/>
</dbReference>
<comment type="subunit">
    <text evidence="8">Part of the FGAM synthase complex composed of 1 PurL, 1 PurQ and 2 PurS subunits.</text>
</comment>
<feature type="active site" evidence="8">
    <location>
        <position position="196"/>
    </location>
</feature>
<reference evidence="10" key="1">
    <citation type="journal article" date="2019" name="Int. J. Syst. Evol. Microbiol.">
        <title>The Global Catalogue of Microorganisms (GCM) 10K type strain sequencing project: providing services to taxonomists for standard genome sequencing and annotation.</title>
        <authorList>
            <consortium name="The Broad Institute Genomics Platform"/>
            <consortium name="The Broad Institute Genome Sequencing Center for Infectious Disease"/>
            <person name="Wu L."/>
            <person name="Ma J."/>
        </authorList>
    </citation>
    <scope>NUCLEOTIDE SEQUENCE [LARGE SCALE GENOMIC DNA]</scope>
    <source>
        <strain evidence="10">JCM 17906</strain>
    </source>
</reference>
<keyword evidence="10" id="KW-1185">Reference proteome</keyword>
<evidence type="ECO:0000256" key="5">
    <source>
        <dbReference type="ARBA" id="ARBA00022801"/>
    </source>
</evidence>
<evidence type="ECO:0000313" key="10">
    <source>
        <dbReference type="Proteomes" id="UP001501598"/>
    </source>
</evidence>
<evidence type="ECO:0000256" key="3">
    <source>
        <dbReference type="ARBA" id="ARBA00022741"/>
    </source>
</evidence>
<accession>A0ABP8RMZ9</accession>
<feature type="active site" evidence="8">
    <location>
        <position position="198"/>
    </location>
</feature>
<keyword evidence="7 8" id="KW-0315">Glutamine amidotransferase</keyword>
<keyword evidence="4 8" id="KW-0658">Purine biosynthesis</keyword>
<evidence type="ECO:0000256" key="7">
    <source>
        <dbReference type="ARBA" id="ARBA00022962"/>
    </source>
</evidence>
<comment type="caution">
    <text evidence="9">The sequence shown here is derived from an EMBL/GenBank/DDBJ whole genome shotgun (WGS) entry which is preliminary data.</text>
</comment>
<evidence type="ECO:0000256" key="1">
    <source>
        <dbReference type="ARBA" id="ARBA00022490"/>
    </source>
</evidence>
<name>A0ABP8RMZ9_9PSEU</name>
<proteinExistence type="inferred from homology"/>
<dbReference type="PANTHER" id="PTHR47552:SF1">
    <property type="entry name" value="PHOSPHORIBOSYLFORMYLGLYCINAMIDINE SYNTHASE SUBUNIT PURQ"/>
    <property type="match status" value="1"/>
</dbReference>
<feature type="active site" description="Nucleophile" evidence="8">
    <location>
        <position position="87"/>
    </location>
</feature>
<keyword evidence="5 8" id="KW-0378">Hydrolase</keyword>
<sequence>MSARIGVITFPGTLDDVDAARAVRYAGAEAVPLWHGDHDLQGVDAVVVPGGFSYGDYLRAGAIASLAPIMREVVDGAAKGLPVLGICNGFQILCEAGLLPGALTRNAKLHFVCRDQTLRVENSATAWTSGYAPGEEIVVPVKNAEGRFVATAQTLAELEGEGRVAFRYVGTNPNGSTNDIAGVTSANGRVVGLMPHPEHAIDLLTGPSVQGLGLFTSVLAAVAGAPAA</sequence>
<keyword evidence="2 8" id="KW-0436">Ligase</keyword>
<evidence type="ECO:0000256" key="8">
    <source>
        <dbReference type="HAMAP-Rule" id="MF_00421"/>
    </source>
</evidence>
<dbReference type="HAMAP" id="MF_00421">
    <property type="entry name" value="PurQ"/>
    <property type="match status" value="1"/>
</dbReference>
<dbReference type="InterPro" id="IPR010075">
    <property type="entry name" value="PRibForGlyAmidine_synth_PurQ"/>
</dbReference>
<evidence type="ECO:0000256" key="6">
    <source>
        <dbReference type="ARBA" id="ARBA00022840"/>
    </source>
</evidence>
<dbReference type="NCBIfam" id="NF002957">
    <property type="entry name" value="PRK03619.1"/>
    <property type="match status" value="1"/>
</dbReference>
<evidence type="ECO:0000256" key="4">
    <source>
        <dbReference type="ARBA" id="ARBA00022755"/>
    </source>
</evidence>
<dbReference type="CDD" id="cd01740">
    <property type="entry name" value="GATase1_FGAR_AT"/>
    <property type="match status" value="1"/>
</dbReference>
<dbReference type="Proteomes" id="UP001501598">
    <property type="component" value="Unassembled WGS sequence"/>
</dbReference>